<dbReference type="Proteomes" id="UP000018201">
    <property type="component" value="Unassembled WGS sequence"/>
</dbReference>
<gene>
    <name evidence="4" type="ORF">EPH_0075440</name>
</gene>
<dbReference type="EMBL" id="HG696922">
    <property type="protein sequence ID" value="CDI87197.1"/>
    <property type="molecule type" value="Genomic_DNA"/>
</dbReference>
<proteinExistence type="predicted"/>
<feature type="region of interest" description="Disordered" evidence="2">
    <location>
        <begin position="526"/>
        <end position="545"/>
    </location>
</feature>
<keyword evidence="5" id="KW-1185">Reference proteome</keyword>
<feature type="coiled-coil region" evidence="1">
    <location>
        <begin position="160"/>
        <end position="241"/>
    </location>
</feature>
<feature type="region of interest" description="Disordered" evidence="2">
    <location>
        <begin position="100"/>
        <end position="124"/>
    </location>
</feature>
<evidence type="ECO:0000256" key="2">
    <source>
        <dbReference type="SAM" id="MobiDB-lite"/>
    </source>
</evidence>
<organism evidence="4 5">
    <name type="scientific">Eimeria praecox</name>
    <dbReference type="NCBI Taxonomy" id="51316"/>
    <lineage>
        <taxon>Eukaryota</taxon>
        <taxon>Sar</taxon>
        <taxon>Alveolata</taxon>
        <taxon>Apicomplexa</taxon>
        <taxon>Conoidasida</taxon>
        <taxon>Coccidia</taxon>
        <taxon>Eucoccidiorida</taxon>
        <taxon>Eimeriorina</taxon>
        <taxon>Eimeriidae</taxon>
        <taxon>Eimeria</taxon>
    </lineage>
</organism>
<feature type="compositionally biased region" description="Pro residues" evidence="2">
    <location>
        <begin position="684"/>
        <end position="697"/>
    </location>
</feature>
<sequence>MWLLFLAAALVASSSQANALASTPSDAANVQNFPDENVGFRESHSLSLAQQELVLPQPDIRHTRWPISPFALAAPVAVVVFLIFYCALRLMRTNNYTTTTQRRRLASEESGPCSPLGDKGPDSDPLMKTEAYSPHKKQLGKLLLTSEDAMCLTLEEKLSVADARKILGDLLNEIELLEAQLDSLGSKHRSLQKMLELPPEHGGPETSSQKDTMQIMLQETLDKMEEVKSNLQGRKRRANTMIWTTGQTTQELLLWARYFGMGRLLSPSAAAAFAARDVVFGASGDKQTVLLDEVAKVSVKSLVQHLIDEGNACTDLLSRDAFPSDEEVDRAKRSLRDLTSLVPQLGLVEPAYGLSGQLERTTEALKSLEAAMVKWQELLSSQNPTSRIDVQPSGYTQQLGAQFTGPGPHAAPPISPPSSASATTKPPTPLPPMQDEPPPPRPAVTMPGPVEPPATQDPSPGVALPPAQTPASPIQLQSDSPSAEGRAQTPPVPAAAPMTAPVPAVSATSLTSPSAGSDALAPPWAYILSDPRDLPPHASLSSSGFAAEEALLPPSSLGSSSSGDARESEAALPAAVQLPSSTGDEAQHSEEATSEEDKQQSEPEGLPHPPPDISTADAGLGEEWPPPPSEAEFDEMEGPSGDDHSAGEPPPPPPPEDGQQQPGDSPAPPGEPSSPPGGQSAPPGDDPPPPGQPPVPQGKPSEEGGLDANEEIKELIDKLSDFVLTASSVEASLQSNAKHLKEAEGLFTSGTALIQLAKGHTPSPTADPTVMSELEHQLGKCSETCSSLQESCRSWQEKLSDRTLGLSLKIEETQDGWRKPSSELPTLGFVSCIEELVNAAKEVETLFEHLKLLEGPFAEALDLKETLTTASEAISAAKEEASLAASHCASVYRKTLQKGSFVGSEGAGPGPGPLGGEYPMLETAKSVSTRLGALGLGGEALQALGEAVSKIEVTRL</sequence>
<reference evidence="4" key="1">
    <citation type="submission" date="2013-10" db="EMBL/GenBank/DDBJ databases">
        <title>Genomic analysis of the causative agents of coccidiosis in chickens.</title>
        <authorList>
            <person name="Reid A.J."/>
            <person name="Blake D."/>
            <person name="Billington K."/>
            <person name="Browne H."/>
            <person name="Dunn M."/>
            <person name="Hung S."/>
            <person name="Kawahara F."/>
            <person name="Miranda-Saavedra D."/>
            <person name="Mourier T."/>
            <person name="Nagra H."/>
            <person name="Otto T.D."/>
            <person name="Rawlings N."/>
            <person name="Sanchez A."/>
            <person name="Sanders M."/>
            <person name="Subramaniam C."/>
            <person name="Tay Y."/>
            <person name="Dear P."/>
            <person name="Doerig C."/>
            <person name="Gruber A."/>
            <person name="Parkinson J."/>
            <person name="Shirley M."/>
            <person name="Wan K.L."/>
            <person name="Berriman M."/>
            <person name="Tomley F."/>
            <person name="Pain A."/>
        </authorList>
    </citation>
    <scope>NUCLEOTIDE SEQUENCE [LARGE SCALE GENOMIC DNA]</scope>
    <source>
        <strain evidence="4">Houghton</strain>
    </source>
</reference>
<feature type="compositionally biased region" description="Basic and acidic residues" evidence="2">
    <location>
        <begin position="585"/>
        <end position="601"/>
    </location>
</feature>
<feature type="compositionally biased region" description="Low complexity" evidence="2">
    <location>
        <begin position="495"/>
        <end position="508"/>
    </location>
</feature>
<name>U6H5N8_9EIME</name>
<dbReference type="OrthoDB" id="10677201at2759"/>
<feature type="chain" id="PRO_5004670503" description="Myosin heavy chain" evidence="3">
    <location>
        <begin position="18"/>
        <end position="956"/>
    </location>
</feature>
<feature type="compositionally biased region" description="Pro residues" evidence="2">
    <location>
        <begin position="665"/>
        <end position="675"/>
    </location>
</feature>
<keyword evidence="3" id="KW-0732">Signal</keyword>
<evidence type="ECO:0000256" key="1">
    <source>
        <dbReference type="SAM" id="Coils"/>
    </source>
</evidence>
<feature type="region of interest" description="Disordered" evidence="2">
    <location>
        <begin position="551"/>
        <end position="705"/>
    </location>
</feature>
<dbReference type="GO" id="GO:0000993">
    <property type="term" value="F:RNA polymerase II complex binding"/>
    <property type="evidence" value="ECO:0007669"/>
    <property type="project" value="TreeGrafter"/>
</dbReference>
<feature type="compositionally biased region" description="Pro residues" evidence="2">
    <location>
        <begin position="426"/>
        <end position="442"/>
    </location>
</feature>
<feature type="signal peptide" evidence="3">
    <location>
        <begin position="1"/>
        <end position="17"/>
    </location>
</feature>
<protein>
    <recommendedName>
        <fullName evidence="6">Myosin heavy chain</fullName>
    </recommendedName>
</protein>
<feature type="compositionally biased region" description="Low complexity" evidence="2">
    <location>
        <begin position="551"/>
        <end position="563"/>
    </location>
</feature>
<reference evidence="4" key="2">
    <citation type="submission" date="2013-10" db="EMBL/GenBank/DDBJ databases">
        <authorList>
            <person name="Aslett M."/>
        </authorList>
    </citation>
    <scope>NUCLEOTIDE SEQUENCE [LARGE SCALE GENOMIC DNA]</scope>
    <source>
        <strain evidence="4">Houghton</strain>
    </source>
</reference>
<feature type="region of interest" description="Disordered" evidence="2">
    <location>
        <begin position="397"/>
        <end position="521"/>
    </location>
</feature>
<dbReference type="AlphaFoldDB" id="U6H5N8"/>
<dbReference type="PANTHER" id="PTHR12460:SF0">
    <property type="entry name" value="CID DOMAIN-CONTAINING PROTEIN-RELATED"/>
    <property type="match status" value="1"/>
</dbReference>
<dbReference type="VEuPathDB" id="ToxoDB:EPH_0075440"/>
<evidence type="ECO:0000256" key="3">
    <source>
        <dbReference type="SAM" id="SignalP"/>
    </source>
</evidence>
<evidence type="ECO:0000313" key="5">
    <source>
        <dbReference type="Proteomes" id="UP000018201"/>
    </source>
</evidence>
<evidence type="ECO:0008006" key="6">
    <source>
        <dbReference type="Google" id="ProtNLM"/>
    </source>
</evidence>
<dbReference type="GO" id="GO:0031124">
    <property type="term" value="P:mRNA 3'-end processing"/>
    <property type="evidence" value="ECO:0007669"/>
    <property type="project" value="TreeGrafter"/>
</dbReference>
<keyword evidence="1" id="KW-0175">Coiled coil</keyword>
<dbReference type="PANTHER" id="PTHR12460">
    <property type="entry name" value="CYCLIN-DEPENDENT KINASE INHIBITOR-RELATED PROTEIN"/>
    <property type="match status" value="1"/>
</dbReference>
<evidence type="ECO:0000313" key="4">
    <source>
        <dbReference type="EMBL" id="CDI87197.1"/>
    </source>
</evidence>
<accession>U6H5N8</accession>
<feature type="compositionally biased region" description="Polar residues" evidence="2">
    <location>
        <begin position="469"/>
        <end position="481"/>
    </location>
</feature>